<protein>
    <submittedName>
        <fullName evidence="1">Uncharacterized protein</fullName>
    </submittedName>
</protein>
<name>A0A445HXH7_GLYSO</name>
<evidence type="ECO:0000313" key="2">
    <source>
        <dbReference type="Proteomes" id="UP000289340"/>
    </source>
</evidence>
<dbReference type="Proteomes" id="UP000289340">
    <property type="component" value="Chromosome 11"/>
</dbReference>
<dbReference type="AlphaFoldDB" id="A0A445HXH7"/>
<organism evidence="1 2">
    <name type="scientific">Glycine soja</name>
    <name type="common">Wild soybean</name>
    <dbReference type="NCBI Taxonomy" id="3848"/>
    <lineage>
        <taxon>Eukaryota</taxon>
        <taxon>Viridiplantae</taxon>
        <taxon>Streptophyta</taxon>
        <taxon>Embryophyta</taxon>
        <taxon>Tracheophyta</taxon>
        <taxon>Spermatophyta</taxon>
        <taxon>Magnoliopsida</taxon>
        <taxon>eudicotyledons</taxon>
        <taxon>Gunneridae</taxon>
        <taxon>Pentapetalae</taxon>
        <taxon>rosids</taxon>
        <taxon>fabids</taxon>
        <taxon>Fabales</taxon>
        <taxon>Fabaceae</taxon>
        <taxon>Papilionoideae</taxon>
        <taxon>50 kb inversion clade</taxon>
        <taxon>NPAAA clade</taxon>
        <taxon>indigoferoid/millettioid clade</taxon>
        <taxon>Phaseoleae</taxon>
        <taxon>Glycine</taxon>
        <taxon>Glycine subgen. Soja</taxon>
    </lineage>
</organism>
<proteinExistence type="predicted"/>
<evidence type="ECO:0000313" key="1">
    <source>
        <dbReference type="EMBL" id="RZB78511.1"/>
    </source>
</evidence>
<gene>
    <name evidence="1" type="ORF">D0Y65_029077</name>
</gene>
<comment type="caution">
    <text evidence="1">The sequence shown here is derived from an EMBL/GenBank/DDBJ whole genome shotgun (WGS) entry which is preliminary data.</text>
</comment>
<accession>A0A445HXH7</accession>
<reference evidence="1 2" key="1">
    <citation type="submission" date="2018-09" db="EMBL/GenBank/DDBJ databases">
        <title>A high-quality reference genome of wild soybean provides a powerful tool to mine soybean genomes.</title>
        <authorList>
            <person name="Xie M."/>
            <person name="Chung C.Y.L."/>
            <person name="Li M.-W."/>
            <person name="Wong F.-L."/>
            <person name="Chan T.-F."/>
            <person name="Lam H.-M."/>
        </authorList>
    </citation>
    <scope>NUCLEOTIDE SEQUENCE [LARGE SCALE GENOMIC DNA]</scope>
    <source>
        <strain evidence="2">cv. W05</strain>
        <tissue evidence="1">Hypocotyl of etiolated seedlings</tissue>
    </source>
</reference>
<keyword evidence="2" id="KW-1185">Reference proteome</keyword>
<sequence>MQTFVTKTTKMKFQFLLENTVNNTLGTVSKFCPNGIVINMVVGGEVVTLKSIEESSTIVMQEMPMQILDFMKTILLLAFVNG</sequence>
<dbReference type="EMBL" id="QZWG01000011">
    <property type="protein sequence ID" value="RZB78511.1"/>
    <property type="molecule type" value="Genomic_DNA"/>
</dbReference>